<dbReference type="InterPro" id="IPR052337">
    <property type="entry name" value="SAT4-like"/>
</dbReference>
<sequence>MTASTPSVKNLLYIIKIWSVCLFIPEILVWVVSIFRLILRRRTSGLWWDDYFSLLASVLAVPFFAMASLPFLAPHISRKMQVNIGWIVLLIDLMVLCTARISLALSIARILPPTDRTFRVTVIFCWIYAFCCGISILQLVIICEATRKKWENSSPRTCRLPNIGAAIFPYAADVASDLFLVGLALRQFWNIKLRSKGARILVLTGFAATLLVSPLAFVVGLMGFIPAGLTPVGITARAMSTHMLGILALVACNALVVMSYIYQRLHKHDDELVSELTALSRVPTNTGRRTASSDADSFELNASSDPYVLTDIDSEWSTSQLRSDDSRKTDDSNVDPTRLTVLGISKREEKA</sequence>
<evidence type="ECO:0000256" key="7">
    <source>
        <dbReference type="SAM" id="Phobius"/>
    </source>
</evidence>
<feature type="transmembrane region" description="Helical" evidence="7">
    <location>
        <begin position="12"/>
        <end position="39"/>
    </location>
</feature>
<gene>
    <name evidence="9" type="ORF">CPB83DRAFT_903397</name>
</gene>
<dbReference type="PANTHER" id="PTHR33048:SF42">
    <property type="entry name" value="INTEGRAL MEMBRANE PROTEIN"/>
    <property type="match status" value="1"/>
</dbReference>
<comment type="caution">
    <text evidence="9">The sequence shown here is derived from an EMBL/GenBank/DDBJ whole genome shotgun (WGS) entry which is preliminary data.</text>
</comment>
<accession>A0A9P6JUW1</accession>
<evidence type="ECO:0000256" key="4">
    <source>
        <dbReference type="ARBA" id="ARBA00023136"/>
    </source>
</evidence>
<evidence type="ECO:0000256" key="5">
    <source>
        <dbReference type="ARBA" id="ARBA00038359"/>
    </source>
</evidence>
<feature type="region of interest" description="Disordered" evidence="6">
    <location>
        <begin position="317"/>
        <end position="351"/>
    </location>
</feature>
<dbReference type="AlphaFoldDB" id="A0A9P6JUW1"/>
<comment type="similarity">
    <text evidence="5">Belongs to the SAT4 family.</text>
</comment>
<evidence type="ECO:0000313" key="9">
    <source>
        <dbReference type="EMBL" id="KAF9532895.1"/>
    </source>
</evidence>
<feature type="transmembrane region" description="Helical" evidence="7">
    <location>
        <begin position="120"/>
        <end position="142"/>
    </location>
</feature>
<feature type="transmembrane region" description="Helical" evidence="7">
    <location>
        <begin position="197"/>
        <end position="222"/>
    </location>
</feature>
<protein>
    <recommendedName>
        <fullName evidence="8">Rhodopsin domain-containing protein</fullName>
    </recommendedName>
</protein>
<organism evidence="9 10">
    <name type="scientific">Crepidotus variabilis</name>
    <dbReference type="NCBI Taxonomy" id="179855"/>
    <lineage>
        <taxon>Eukaryota</taxon>
        <taxon>Fungi</taxon>
        <taxon>Dikarya</taxon>
        <taxon>Basidiomycota</taxon>
        <taxon>Agaricomycotina</taxon>
        <taxon>Agaricomycetes</taxon>
        <taxon>Agaricomycetidae</taxon>
        <taxon>Agaricales</taxon>
        <taxon>Agaricineae</taxon>
        <taxon>Crepidotaceae</taxon>
        <taxon>Crepidotus</taxon>
    </lineage>
</organism>
<dbReference type="OrthoDB" id="3229610at2759"/>
<dbReference type="InterPro" id="IPR049326">
    <property type="entry name" value="Rhodopsin_dom_fungi"/>
</dbReference>
<comment type="subcellular location">
    <subcellularLocation>
        <location evidence="1">Membrane</location>
        <topology evidence="1">Multi-pass membrane protein</topology>
    </subcellularLocation>
</comment>
<evidence type="ECO:0000256" key="1">
    <source>
        <dbReference type="ARBA" id="ARBA00004141"/>
    </source>
</evidence>
<dbReference type="GO" id="GO:0016020">
    <property type="term" value="C:membrane"/>
    <property type="evidence" value="ECO:0007669"/>
    <property type="project" value="UniProtKB-SubCell"/>
</dbReference>
<dbReference type="PANTHER" id="PTHR33048">
    <property type="entry name" value="PTH11-LIKE INTEGRAL MEMBRANE PROTEIN (AFU_ORTHOLOGUE AFUA_5G11245)"/>
    <property type="match status" value="1"/>
</dbReference>
<evidence type="ECO:0000313" key="10">
    <source>
        <dbReference type="Proteomes" id="UP000807306"/>
    </source>
</evidence>
<keyword evidence="10" id="KW-1185">Reference proteome</keyword>
<keyword evidence="3 7" id="KW-1133">Transmembrane helix</keyword>
<feature type="transmembrane region" description="Helical" evidence="7">
    <location>
        <begin position="242"/>
        <end position="262"/>
    </location>
</feature>
<evidence type="ECO:0000256" key="2">
    <source>
        <dbReference type="ARBA" id="ARBA00022692"/>
    </source>
</evidence>
<evidence type="ECO:0000256" key="6">
    <source>
        <dbReference type="SAM" id="MobiDB-lite"/>
    </source>
</evidence>
<evidence type="ECO:0000256" key="3">
    <source>
        <dbReference type="ARBA" id="ARBA00022989"/>
    </source>
</evidence>
<feature type="compositionally biased region" description="Basic and acidic residues" evidence="6">
    <location>
        <begin position="322"/>
        <end position="331"/>
    </location>
</feature>
<evidence type="ECO:0000259" key="8">
    <source>
        <dbReference type="Pfam" id="PF20684"/>
    </source>
</evidence>
<keyword evidence="4 7" id="KW-0472">Membrane</keyword>
<keyword evidence="2 7" id="KW-0812">Transmembrane</keyword>
<reference evidence="9" key="1">
    <citation type="submission" date="2020-11" db="EMBL/GenBank/DDBJ databases">
        <authorList>
            <consortium name="DOE Joint Genome Institute"/>
            <person name="Ahrendt S."/>
            <person name="Riley R."/>
            <person name="Andreopoulos W."/>
            <person name="Labutti K."/>
            <person name="Pangilinan J."/>
            <person name="Ruiz-Duenas F.J."/>
            <person name="Barrasa J.M."/>
            <person name="Sanchez-Garcia M."/>
            <person name="Camarero S."/>
            <person name="Miyauchi S."/>
            <person name="Serrano A."/>
            <person name="Linde D."/>
            <person name="Babiker R."/>
            <person name="Drula E."/>
            <person name="Ayuso-Fernandez I."/>
            <person name="Pacheco R."/>
            <person name="Padilla G."/>
            <person name="Ferreira P."/>
            <person name="Barriuso J."/>
            <person name="Kellner H."/>
            <person name="Castanera R."/>
            <person name="Alfaro M."/>
            <person name="Ramirez L."/>
            <person name="Pisabarro A.G."/>
            <person name="Kuo A."/>
            <person name="Tritt A."/>
            <person name="Lipzen A."/>
            <person name="He G."/>
            <person name="Yan M."/>
            <person name="Ng V."/>
            <person name="Cullen D."/>
            <person name="Martin F."/>
            <person name="Rosso M.-N."/>
            <person name="Henrissat B."/>
            <person name="Hibbett D."/>
            <person name="Martinez A.T."/>
            <person name="Grigoriev I.V."/>
        </authorList>
    </citation>
    <scope>NUCLEOTIDE SEQUENCE</scope>
    <source>
        <strain evidence="9">CBS 506.95</strain>
    </source>
</reference>
<feature type="transmembrane region" description="Helical" evidence="7">
    <location>
        <begin position="51"/>
        <end position="72"/>
    </location>
</feature>
<dbReference type="Proteomes" id="UP000807306">
    <property type="component" value="Unassembled WGS sequence"/>
</dbReference>
<feature type="domain" description="Rhodopsin" evidence="8">
    <location>
        <begin position="36"/>
        <end position="210"/>
    </location>
</feature>
<dbReference type="EMBL" id="MU157830">
    <property type="protein sequence ID" value="KAF9532895.1"/>
    <property type="molecule type" value="Genomic_DNA"/>
</dbReference>
<feature type="transmembrane region" description="Helical" evidence="7">
    <location>
        <begin position="84"/>
        <end position="108"/>
    </location>
</feature>
<dbReference type="Pfam" id="PF20684">
    <property type="entry name" value="Fung_rhodopsin"/>
    <property type="match status" value="1"/>
</dbReference>
<name>A0A9P6JUW1_9AGAR</name>
<proteinExistence type="inferred from homology"/>